<accession>Q8KBY4</accession>
<organism evidence="1 2">
    <name type="scientific">Chlorobaculum tepidum (strain ATCC 49652 / DSM 12025 / NBRC 103806 / TLS)</name>
    <name type="common">Chlorobium tepidum</name>
    <dbReference type="NCBI Taxonomy" id="194439"/>
    <lineage>
        <taxon>Bacteria</taxon>
        <taxon>Pseudomonadati</taxon>
        <taxon>Chlorobiota</taxon>
        <taxon>Chlorobiia</taxon>
        <taxon>Chlorobiales</taxon>
        <taxon>Chlorobiaceae</taxon>
        <taxon>Chlorobaculum</taxon>
    </lineage>
</organism>
<sequence length="30" mass="3526">MTISNAQKRNRMKALPILKGNKFIVYYLTL</sequence>
<proteinExistence type="predicted"/>
<evidence type="ECO:0000313" key="1">
    <source>
        <dbReference type="EMBL" id="AAM72873.1"/>
    </source>
</evidence>
<dbReference type="Proteomes" id="UP000001007">
    <property type="component" value="Chromosome"/>
</dbReference>
<dbReference type="KEGG" id="cte:CT1648"/>
<name>Q8KBY4_CHLTE</name>
<evidence type="ECO:0000313" key="2">
    <source>
        <dbReference type="Proteomes" id="UP000001007"/>
    </source>
</evidence>
<reference evidence="1 2" key="1">
    <citation type="journal article" date="2002" name="Proc. Natl. Acad. Sci. U.S.A.">
        <title>The complete genome sequence of Chlorobium tepidum TLS, a photosynthetic, anaerobic, green-sulfur bacterium.</title>
        <authorList>
            <person name="Eisen J.A."/>
            <person name="Nelson K.E."/>
            <person name="Paulsen I.T."/>
            <person name="Heidelberg J.F."/>
            <person name="Wu M."/>
            <person name="Dodson R.J."/>
            <person name="Deboy R."/>
            <person name="Gwinn M.L."/>
            <person name="Nelson W.C."/>
            <person name="Haft D.H."/>
            <person name="Hickey E.K."/>
            <person name="Peterson J.D."/>
            <person name="Durkin A.S."/>
            <person name="Kolonay J.L."/>
            <person name="Yang F."/>
            <person name="Holt I."/>
            <person name="Umayam L.A."/>
            <person name="Mason T."/>
            <person name="Brenner M."/>
            <person name="Shea T.P."/>
            <person name="Parksey D."/>
            <person name="Nierman W.C."/>
            <person name="Feldblyum T.V."/>
            <person name="Hansen C.L."/>
            <person name="Craven M.B."/>
            <person name="Radune D."/>
            <person name="Vamathevan J."/>
            <person name="Khouri H."/>
            <person name="White O."/>
            <person name="Gruber T.M."/>
            <person name="Ketchum K.A."/>
            <person name="Venter J.C."/>
            <person name="Tettelin H."/>
            <person name="Bryant D.A."/>
            <person name="Fraser C.M."/>
        </authorList>
    </citation>
    <scope>NUCLEOTIDE SEQUENCE [LARGE SCALE GENOMIC DNA]</scope>
    <source>
        <strain evidence="2">ATCC 49652 / DSM 12025 / NBRC 103806 / TLS</strain>
    </source>
</reference>
<dbReference type="EnsemblBacteria" id="AAM72873">
    <property type="protein sequence ID" value="AAM72873"/>
    <property type="gene ID" value="CT1648"/>
</dbReference>
<dbReference type="STRING" id="194439.CT1648"/>
<keyword evidence="2" id="KW-1185">Reference proteome</keyword>
<dbReference type="AlphaFoldDB" id="Q8KBY4"/>
<gene>
    <name evidence="1" type="ordered locus">CT1648</name>
</gene>
<dbReference type="HOGENOM" id="CLU_3402801_0_0_10"/>
<protein>
    <submittedName>
        <fullName evidence="1">Uncharacterized protein</fullName>
    </submittedName>
</protein>
<dbReference type="EMBL" id="AE006470">
    <property type="protein sequence ID" value="AAM72873.1"/>
    <property type="molecule type" value="Genomic_DNA"/>
</dbReference>